<dbReference type="CDD" id="cd12148">
    <property type="entry name" value="fungal_TF_MHR"/>
    <property type="match status" value="1"/>
</dbReference>
<keyword evidence="9" id="KW-1185">Reference proteome</keyword>
<name>A0A5N6ZIC9_9EURO</name>
<dbReference type="SUPFAM" id="SSF57701">
    <property type="entry name" value="Zn2/Cys6 DNA-binding domain"/>
    <property type="match status" value="1"/>
</dbReference>
<dbReference type="SMART" id="SM00906">
    <property type="entry name" value="Fungal_trans"/>
    <property type="match status" value="1"/>
</dbReference>
<feature type="compositionally biased region" description="Low complexity" evidence="6">
    <location>
        <begin position="136"/>
        <end position="146"/>
    </location>
</feature>
<dbReference type="InterPro" id="IPR036864">
    <property type="entry name" value="Zn2-C6_fun-type_DNA-bd_sf"/>
</dbReference>
<gene>
    <name evidence="8" type="ORF">BDV28DRAFT_155025</name>
</gene>
<organism evidence="8 9">
    <name type="scientific">Aspergillus coremiiformis</name>
    <dbReference type="NCBI Taxonomy" id="138285"/>
    <lineage>
        <taxon>Eukaryota</taxon>
        <taxon>Fungi</taxon>
        <taxon>Dikarya</taxon>
        <taxon>Ascomycota</taxon>
        <taxon>Pezizomycotina</taxon>
        <taxon>Eurotiomycetes</taxon>
        <taxon>Eurotiomycetidae</taxon>
        <taxon>Eurotiales</taxon>
        <taxon>Aspergillaceae</taxon>
        <taxon>Aspergillus</taxon>
        <taxon>Aspergillus subgen. Circumdati</taxon>
    </lineage>
</organism>
<dbReference type="InterPro" id="IPR050987">
    <property type="entry name" value="AtrR-like"/>
</dbReference>
<evidence type="ECO:0000256" key="3">
    <source>
        <dbReference type="ARBA" id="ARBA00023125"/>
    </source>
</evidence>
<dbReference type="PANTHER" id="PTHR46910:SF4">
    <property type="entry name" value="ZN(2)-C6 FUNGAL-TYPE DOMAIN-CONTAINING PROTEIN"/>
    <property type="match status" value="1"/>
</dbReference>
<dbReference type="GO" id="GO:0008270">
    <property type="term" value="F:zinc ion binding"/>
    <property type="evidence" value="ECO:0007669"/>
    <property type="project" value="InterPro"/>
</dbReference>
<dbReference type="GO" id="GO:0000981">
    <property type="term" value="F:DNA-binding transcription factor activity, RNA polymerase II-specific"/>
    <property type="evidence" value="ECO:0007669"/>
    <property type="project" value="InterPro"/>
</dbReference>
<evidence type="ECO:0000313" key="8">
    <source>
        <dbReference type="EMBL" id="KAE8355890.1"/>
    </source>
</evidence>
<keyword evidence="5" id="KW-0539">Nucleus</keyword>
<feature type="region of interest" description="Disordered" evidence="6">
    <location>
        <begin position="127"/>
        <end position="168"/>
    </location>
</feature>
<evidence type="ECO:0000256" key="1">
    <source>
        <dbReference type="ARBA" id="ARBA00022723"/>
    </source>
</evidence>
<dbReference type="PROSITE" id="PS50048">
    <property type="entry name" value="ZN2_CY6_FUNGAL_2"/>
    <property type="match status" value="1"/>
</dbReference>
<evidence type="ECO:0000256" key="5">
    <source>
        <dbReference type="ARBA" id="ARBA00023242"/>
    </source>
</evidence>
<evidence type="ECO:0000256" key="2">
    <source>
        <dbReference type="ARBA" id="ARBA00023015"/>
    </source>
</evidence>
<dbReference type="AlphaFoldDB" id="A0A5N6ZIC9"/>
<dbReference type="Pfam" id="PF00172">
    <property type="entry name" value="Zn_clus"/>
    <property type="match status" value="1"/>
</dbReference>
<reference evidence="9" key="1">
    <citation type="submission" date="2019-04" db="EMBL/GenBank/DDBJ databases">
        <title>Friends and foes A comparative genomics studyof 23 Aspergillus species from section Flavi.</title>
        <authorList>
            <consortium name="DOE Joint Genome Institute"/>
            <person name="Kjaerbolling I."/>
            <person name="Vesth T."/>
            <person name="Frisvad J.C."/>
            <person name="Nybo J.L."/>
            <person name="Theobald S."/>
            <person name="Kildgaard S."/>
            <person name="Isbrandt T."/>
            <person name="Kuo A."/>
            <person name="Sato A."/>
            <person name="Lyhne E.K."/>
            <person name="Kogle M.E."/>
            <person name="Wiebenga A."/>
            <person name="Kun R.S."/>
            <person name="Lubbers R.J."/>
            <person name="Makela M.R."/>
            <person name="Barry K."/>
            <person name="Chovatia M."/>
            <person name="Clum A."/>
            <person name="Daum C."/>
            <person name="Haridas S."/>
            <person name="He G."/>
            <person name="LaButti K."/>
            <person name="Lipzen A."/>
            <person name="Mondo S."/>
            <person name="Riley R."/>
            <person name="Salamov A."/>
            <person name="Simmons B.A."/>
            <person name="Magnuson J.K."/>
            <person name="Henrissat B."/>
            <person name="Mortensen U.H."/>
            <person name="Larsen T.O."/>
            <person name="Devries R.P."/>
            <person name="Grigoriev I.V."/>
            <person name="Machida M."/>
            <person name="Baker S.E."/>
            <person name="Andersen M.R."/>
        </authorList>
    </citation>
    <scope>NUCLEOTIDE SEQUENCE [LARGE SCALE GENOMIC DNA]</scope>
    <source>
        <strain evidence="9">CBS 553.77</strain>
    </source>
</reference>
<dbReference type="OrthoDB" id="2740448at2759"/>
<dbReference type="CDD" id="cd00067">
    <property type="entry name" value="GAL4"/>
    <property type="match status" value="1"/>
</dbReference>
<feature type="domain" description="Zn(2)-C6 fungal-type" evidence="7">
    <location>
        <begin position="60"/>
        <end position="90"/>
    </location>
</feature>
<sequence>MQRIFGDFKSPAENVTVVTGISGFCNSRFRPFEPPSTEYTSYSYSSNDLPTAAAEAHLTQCTRCQSKKIRCNRVQPRCDKCEAIDAECTYVPRKTRAKRQNGAFERDILRNILRRLERLEDHCQLDRGAGDRGDASRSISISSVSSDVHESGPASVEQLHCSQPQTPQTQTVVHSMLNGIKDDRARSLLSGNVFCHLRNVESRLFENETCVKAMEVAMAEVERLQYTQESDVLDVPVISKEMAKNWINSYYKSYQFEGFRVPLDKNFVLSIPDLLEIPHVRLDNTSQIIYYNVLLQGLLLYPEYYPGSDGWLDEIRNNLPDMFAAFVMVSMTLEGCNSELSWKIFGYACSIARALGYFSVDEHPKEQNPLFESPNDNESEVDKNRKRFEFWHLLRMDCLFRLSFGKPALIPDGSWTVNFPDPTITGIDDASTRFIQIHFLVSMRLTLALLKYLDFLDARRHENTDIYDKVLDGLIAEVQTIMSDWNASLMSGATHAYWGISLILLHQFIPFFILCADIIGSHGRNNVEDDFALVTWLKDFVETAAKERVELKPIAAIAKGLIIACQQVQSSVR</sequence>
<proteinExistence type="predicted"/>
<keyword evidence="1" id="KW-0479">Metal-binding</keyword>
<protein>
    <recommendedName>
        <fullName evidence="7">Zn(2)-C6 fungal-type domain-containing protein</fullName>
    </recommendedName>
</protein>
<dbReference type="InterPro" id="IPR001138">
    <property type="entry name" value="Zn2Cys6_DnaBD"/>
</dbReference>
<dbReference type="InterPro" id="IPR007219">
    <property type="entry name" value="XnlR_reg_dom"/>
</dbReference>
<evidence type="ECO:0000256" key="6">
    <source>
        <dbReference type="SAM" id="MobiDB-lite"/>
    </source>
</evidence>
<dbReference type="PANTHER" id="PTHR46910">
    <property type="entry name" value="TRANSCRIPTION FACTOR PDR1"/>
    <property type="match status" value="1"/>
</dbReference>
<keyword evidence="4" id="KW-0804">Transcription</keyword>
<dbReference type="Gene3D" id="4.10.240.10">
    <property type="entry name" value="Zn(2)-C6 fungal-type DNA-binding domain"/>
    <property type="match status" value="1"/>
</dbReference>
<evidence type="ECO:0000313" key="9">
    <source>
        <dbReference type="Proteomes" id="UP000327118"/>
    </source>
</evidence>
<dbReference type="GO" id="GO:0006351">
    <property type="term" value="P:DNA-templated transcription"/>
    <property type="evidence" value="ECO:0007669"/>
    <property type="project" value="InterPro"/>
</dbReference>
<evidence type="ECO:0000256" key="4">
    <source>
        <dbReference type="ARBA" id="ARBA00023163"/>
    </source>
</evidence>
<keyword evidence="3" id="KW-0238">DNA-binding</keyword>
<keyword evidence="2" id="KW-0805">Transcription regulation</keyword>
<dbReference type="SMART" id="SM00066">
    <property type="entry name" value="GAL4"/>
    <property type="match status" value="1"/>
</dbReference>
<accession>A0A5N6ZIC9</accession>
<evidence type="ECO:0000259" key="7">
    <source>
        <dbReference type="PROSITE" id="PS50048"/>
    </source>
</evidence>
<dbReference type="EMBL" id="ML739045">
    <property type="protein sequence ID" value="KAE8355890.1"/>
    <property type="molecule type" value="Genomic_DNA"/>
</dbReference>
<dbReference type="GO" id="GO:0003677">
    <property type="term" value="F:DNA binding"/>
    <property type="evidence" value="ECO:0007669"/>
    <property type="project" value="UniProtKB-KW"/>
</dbReference>
<dbReference type="Proteomes" id="UP000327118">
    <property type="component" value="Unassembled WGS sequence"/>
</dbReference>
<dbReference type="GO" id="GO:0009893">
    <property type="term" value="P:positive regulation of metabolic process"/>
    <property type="evidence" value="ECO:0007669"/>
    <property type="project" value="UniProtKB-ARBA"/>
</dbReference>